<feature type="modified residue" description="4-aspartylphosphate" evidence="3">
    <location>
        <position position="54"/>
    </location>
</feature>
<proteinExistence type="predicted"/>
<dbReference type="Pfam" id="PF00072">
    <property type="entry name" value="Response_reg"/>
    <property type="match status" value="1"/>
</dbReference>
<dbReference type="SMART" id="SM00421">
    <property type="entry name" value="HTH_LUXR"/>
    <property type="match status" value="1"/>
</dbReference>
<protein>
    <submittedName>
        <fullName evidence="6">Response regulator transcription factor</fullName>
    </submittedName>
</protein>
<dbReference type="PANTHER" id="PTHR43214:SF43">
    <property type="entry name" value="TWO-COMPONENT RESPONSE REGULATOR"/>
    <property type="match status" value="1"/>
</dbReference>
<dbReference type="PANTHER" id="PTHR43214">
    <property type="entry name" value="TWO-COMPONENT RESPONSE REGULATOR"/>
    <property type="match status" value="1"/>
</dbReference>
<organism evidence="6 7">
    <name type="scientific">Candidatus Nephthysia bennettiae</name>
    <dbReference type="NCBI Taxonomy" id="3127016"/>
    <lineage>
        <taxon>Bacteria</taxon>
        <taxon>Bacillati</taxon>
        <taxon>Candidatus Dormiibacterota</taxon>
        <taxon>Candidatus Dormibacteria</taxon>
        <taxon>Candidatus Dormibacterales</taxon>
        <taxon>Candidatus Dormibacteraceae</taxon>
        <taxon>Candidatus Nephthysia</taxon>
    </lineage>
</organism>
<dbReference type="RefSeq" id="WP_338200137.1">
    <property type="nucleotide sequence ID" value="NZ_JAEKNR010000073.1"/>
</dbReference>
<dbReference type="CDD" id="cd17535">
    <property type="entry name" value="REC_NarL-like"/>
    <property type="match status" value="1"/>
</dbReference>
<dbReference type="Gene3D" id="3.40.50.2300">
    <property type="match status" value="1"/>
</dbReference>
<dbReference type="InterPro" id="IPR011006">
    <property type="entry name" value="CheY-like_superfamily"/>
</dbReference>
<dbReference type="PROSITE" id="PS50043">
    <property type="entry name" value="HTH_LUXR_2"/>
    <property type="match status" value="1"/>
</dbReference>
<keyword evidence="2" id="KW-0238">DNA-binding</keyword>
<dbReference type="Pfam" id="PF00196">
    <property type="entry name" value="GerE"/>
    <property type="match status" value="1"/>
</dbReference>
<gene>
    <name evidence="6" type="ORF">JF922_06410</name>
</gene>
<dbReference type="Proteomes" id="UP000612893">
    <property type="component" value="Unassembled WGS sequence"/>
</dbReference>
<evidence type="ECO:0000259" key="4">
    <source>
        <dbReference type="PROSITE" id="PS50043"/>
    </source>
</evidence>
<feature type="domain" description="HTH luxR-type" evidence="4">
    <location>
        <begin position="142"/>
        <end position="207"/>
    </location>
</feature>
<evidence type="ECO:0000313" key="6">
    <source>
        <dbReference type="EMBL" id="MBJ7597701.1"/>
    </source>
</evidence>
<dbReference type="InterPro" id="IPR058245">
    <property type="entry name" value="NreC/VraR/RcsB-like_REC"/>
</dbReference>
<keyword evidence="1 3" id="KW-0597">Phosphoprotein</keyword>
<dbReference type="InterPro" id="IPR039420">
    <property type="entry name" value="WalR-like"/>
</dbReference>
<evidence type="ECO:0000256" key="1">
    <source>
        <dbReference type="ARBA" id="ARBA00022553"/>
    </source>
</evidence>
<reference evidence="6" key="1">
    <citation type="submission" date="2020-10" db="EMBL/GenBank/DDBJ databases">
        <title>Ca. Dormibacterota MAGs.</title>
        <authorList>
            <person name="Montgomery K."/>
        </authorList>
    </citation>
    <scope>NUCLEOTIDE SEQUENCE [LARGE SCALE GENOMIC DNA]</scope>
    <source>
        <strain evidence="6">SC8812_S17_10</strain>
    </source>
</reference>
<dbReference type="InterPro" id="IPR001789">
    <property type="entry name" value="Sig_transdc_resp-reg_receiver"/>
</dbReference>
<dbReference type="GO" id="GO:0003677">
    <property type="term" value="F:DNA binding"/>
    <property type="evidence" value="ECO:0007669"/>
    <property type="project" value="UniProtKB-KW"/>
</dbReference>
<evidence type="ECO:0000313" key="7">
    <source>
        <dbReference type="Proteomes" id="UP000612893"/>
    </source>
</evidence>
<keyword evidence="7" id="KW-1185">Reference proteome</keyword>
<name>A0A934JXL7_9BACT</name>
<dbReference type="PROSITE" id="PS50110">
    <property type="entry name" value="RESPONSE_REGULATORY"/>
    <property type="match status" value="1"/>
</dbReference>
<evidence type="ECO:0000259" key="5">
    <source>
        <dbReference type="PROSITE" id="PS50110"/>
    </source>
</evidence>
<dbReference type="CDD" id="cd06170">
    <property type="entry name" value="LuxR_C_like"/>
    <property type="match status" value="1"/>
</dbReference>
<comment type="caution">
    <text evidence="6">The sequence shown here is derived from an EMBL/GenBank/DDBJ whole genome shotgun (WGS) entry which is preliminary data.</text>
</comment>
<dbReference type="PROSITE" id="PS00622">
    <property type="entry name" value="HTH_LUXR_1"/>
    <property type="match status" value="1"/>
</dbReference>
<sequence>MIRVLVVDDHKLVRQGLRFLLEQEPGFQVVGECSDGAQVGEAVRRLHPDVVLLDLIMPVVDGIAALRELKQQSRPTTRVVILTSHRGDDRLLDAVAAGADCYLLKTAGVEEVISTVRAAAAGQAVLDSEVAAQVLRRMREPDRRPVDRLSPREVEVLIALARGRSNKEIATDLGIGEQTVKTQVSNILDKLQRQDRTQAAIFALRQRLLPLDD</sequence>
<dbReference type="SMART" id="SM00448">
    <property type="entry name" value="REC"/>
    <property type="match status" value="1"/>
</dbReference>
<dbReference type="SUPFAM" id="SSF52172">
    <property type="entry name" value="CheY-like"/>
    <property type="match status" value="1"/>
</dbReference>
<dbReference type="PRINTS" id="PR00038">
    <property type="entry name" value="HTHLUXR"/>
</dbReference>
<dbReference type="EMBL" id="JAEKNR010000073">
    <property type="protein sequence ID" value="MBJ7597701.1"/>
    <property type="molecule type" value="Genomic_DNA"/>
</dbReference>
<dbReference type="InterPro" id="IPR000792">
    <property type="entry name" value="Tscrpt_reg_LuxR_C"/>
</dbReference>
<dbReference type="InterPro" id="IPR016032">
    <property type="entry name" value="Sig_transdc_resp-reg_C-effctor"/>
</dbReference>
<evidence type="ECO:0000256" key="3">
    <source>
        <dbReference type="PROSITE-ProRule" id="PRU00169"/>
    </source>
</evidence>
<evidence type="ECO:0000256" key="2">
    <source>
        <dbReference type="ARBA" id="ARBA00023125"/>
    </source>
</evidence>
<feature type="domain" description="Response regulatory" evidence="5">
    <location>
        <begin position="3"/>
        <end position="120"/>
    </location>
</feature>
<dbReference type="SUPFAM" id="SSF46894">
    <property type="entry name" value="C-terminal effector domain of the bipartite response regulators"/>
    <property type="match status" value="1"/>
</dbReference>
<dbReference type="AlphaFoldDB" id="A0A934JXL7"/>
<accession>A0A934JXL7</accession>